<gene>
    <name evidence="3" type="ORF">THSYN_14265</name>
</gene>
<evidence type="ECO:0000313" key="4">
    <source>
        <dbReference type="Proteomes" id="UP000232638"/>
    </source>
</evidence>
<sequence length="807" mass="87330">MPGPDHARPFELFISYSHQSEAVKDRLLTNLRVLERLGLVSTWTDRAIPPGAAWRAEIAAAIERADAALFVVCEHFLASGFCMDTELAAFLRRRREDGVLILFVLADHCYWKAIPAIAEHQLVPRDAKPIVAHNPRSRAYTAVVQEIHAVLDEHREKHGLRARAPDPDQAQTPDPSDPSVAPPDRTQDALAALLAELPGATPRLFGRETELARMDTQLGDGPAGGPGGVLLWVAPGGVGKSALTRQWLAGRDWPPGTRFIGHSFYSQGSRDQSVSARAFLLRALAALGEHPEPTTADADLGRLLARCAAGAPTVLALDGLEPLQQAADDPKLDGRLKDLGLAALLEGLGRAPGQAVCLASSRLPIPDPLIESQPHYRRVRLDVLPRAGSVALLEARGLAGTPAELDVMAGRCADHPLALVLAAELTHSFLDNRAAVFLARDWPVLAGEGPDRHARTVMGWLDAALRDEHAALDRALVRVLGLFDRPAPWAAVLALKDQDPPLAGLTEPLHAAGEAELEESLARLRQWGLAAPVGGGGGGWAEGDCGRDARAPLDVHPLVREHFGRALEQESPAAWRAAHGVLFDWFRAQPGEARPETLEGLEPLYRAVGHGCRAGRYAQAKREVYQDRILRGDQHYSLFQLGAISADLSALAGFFPEGWSRPPVTGDLSESDRSWLISVVAFCLMSLGRLDEALGPRRMERERWREAADWNNFCISSNNLVDLLTPLGYWGEAESVAREAAEAAGRVADQDKARQRRLAALVRLGRALHGQGRSGDAAQAFAEAESVWADLAPHVPTLVSLRGFDYA</sequence>
<accession>A0A2K8U8Q7</accession>
<dbReference type="RefSeq" id="WP_100919740.1">
    <property type="nucleotide sequence ID" value="NZ_CP020370.1"/>
</dbReference>
<evidence type="ECO:0000313" key="3">
    <source>
        <dbReference type="EMBL" id="AUB81988.1"/>
    </source>
</evidence>
<evidence type="ECO:0000256" key="1">
    <source>
        <dbReference type="SAM" id="MobiDB-lite"/>
    </source>
</evidence>
<evidence type="ECO:0000259" key="2">
    <source>
        <dbReference type="PROSITE" id="PS50104"/>
    </source>
</evidence>
<dbReference type="SUPFAM" id="SSF52200">
    <property type="entry name" value="Toll/Interleukin receptor TIR domain"/>
    <property type="match status" value="1"/>
</dbReference>
<dbReference type="InterPro" id="IPR027417">
    <property type="entry name" value="P-loop_NTPase"/>
</dbReference>
<dbReference type="OrthoDB" id="1426235at2"/>
<protein>
    <recommendedName>
        <fullName evidence="2">TIR domain-containing protein</fullName>
    </recommendedName>
</protein>
<dbReference type="InterPro" id="IPR041664">
    <property type="entry name" value="AAA_16"/>
</dbReference>
<dbReference type="KEGG" id="tsy:THSYN_14265"/>
<dbReference type="SUPFAM" id="SSF48452">
    <property type="entry name" value="TPR-like"/>
    <property type="match status" value="1"/>
</dbReference>
<dbReference type="InterPro" id="IPR011990">
    <property type="entry name" value="TPR-like_helical_dom_sf"/>
</dbReference>
<feature type="compositionally biased region" description="Low complexity" evidence="1">
    <location>
        <begin position="167"/>
        <end position="184"/>
    </location>
</feature>
<keyword evidence="4" id="KW-1185">Reference proteome</keyword>
<organism evidence="3 4">
    <name type="scientific">Candidatus Thiodictyon syntrophicum</name>
    <dbReference type="NCBI Taxonomy" id="1166950"/>
    <lineage>
        <taxon>Bacteria</taxon>
        <taxon>Pseudomonadati</taxon>
        <taxon>Pseudomonadota</taxon>
        <taxon>Gammaproteobacteria</taxon>
        <taxon>Chromatiales</taxon>
        <taxon>Chromatiaceae</taxon>
        <taxon>Thiodictyon</taxon>
    </lineage>
</organism>
<dbReference type="Gene3D" id="3.40.50.10140">
    <property type="entry name" value="Toll/interleukin-1 receptor homology (TIR) domain"/>
    <property type="match status" value="1"/>
</dbReference>
<dbReference type="Gene3D" id="1.25.40.10">
    <property type="entry name" value="Tetratricopeptide repeat domain"/>
    <property type="match status" value="1"/>
</dbReference>
<dbReference type="InterPro" id="IPR000157">
    <property type="entry name" value="TIR_dom"/>
</dbReference>
<dbReference type="AlphaFoldDB" id="A0A2K8U8Q7"/>
<dbReference type="Proteomes" id="UP000232638">
    <property type="component" value="Chromosome"/>
</dbReference>
<dbReference type="SMART" id="SM00255">
    <property type="entry name" value="TIR"/>
    <property type="match status" value="1"/>
</dbReference>
<dbReference type="PROSITE" id="PS50104">
    <property type="entry name" value="TIR"/>
    <property type="match status" value="1"/>
</dbReference>
<reference evidence="3 4" key="1">
    <citation type="submission" date="2017-03" db="EMBL/GenBank/DDBJ databases">
        <title>Complete genome sequence of Candidatus 'Thiodictyon syntrophicum' sp. nov. strain Cad16T, a photolithoautotroph purple sulfur bacterium isolated from an alpine meromictic lake.</title>
        <authorList>
            <person name="Luedin S.M."/>
            <person name="Pothier J.F."/>
            <person name="Danza F."/>
            <person name="Storelli N."/>
            <person name="Wittwer M."/>
            <person name="Tonolla M."/>
        </authorList>
    </citation>
    <scope>NUCLEOTIDE SEQUENCE [LARGE SCALE GENOMIC DNA]</scope>
    <source>
        <strain evidence="3 4">Cad16T</strain>
    </source>
</reference>
<dbReference type="Pfam" id="PF13191">
    <property type="entry name" value="AAA_16"/>
    <property type="match status" value="1"/>
</dbReference>
<dbReference type="Pfam" id="PF13676">
    <property type="entry name" value="TIR_2"/>
    <property type="match status" value="1"/>
</dbReference>
<name>A0A2K8U8Q7_9GAMM</name>
<dbReference type="SUPFAM" id="SSF52540">
    <property type="entry name" value="P-loop containing nucleoside triphosphate hydrolases"/>
    <property type="match status" value="1"/>
</dbReference>
<dbReference type="InterPro" id="IPR035897">
    <property type="entry name" value="Toll_tir_struct_dom_sf"/>
</dbReference>
<dbReference type="GO" id="GO:0007165">
    <property type="term" value="P:signal transduction"/>
    <property type="evidence" value="ECO:0007669"/>
    <property type="project" value="InterPro"/>
</dbReference>
<dbReference type="EMBL" id="CP020370">
    <property type="protein sequence ID" value="AUB81988.1"/>
    <property type="molecule type" value="Genomic_DNA"/>
</dbReference>
<proteinExistence type="predicted"/>
<dbReference type="Gene3D" id="3.40.50.300">
    <property type="entry name" value="P-loop containing nucleotide triphosphate hydrolases"/>
    <property type="match status" value="1"/>
</dbReference>
<feature type="region of interest" description="Disordered" evidence="1">
    <location>
        <begin position="155"/>
        <end position="184"/>
    </location>
</feature>
<feature type="domain" description="TIR" evidence="2">
    <location>
        <begin position="8"/>
        <end position="139"/>
    </location>
</feature>